<evidence type="ECO:0000313" key="2">
    <source>
        <dbReference type="Proteomes" id="UP000594380"/>
    </source>
</evidence>
<dbReference type="GeneID" id="301101599"/>
<dbReference type="Proteomes" id="UP000594380">
    <property type="component" value="Unassembled WGS sequence"/>
</dbReference>
<dbReference type="AlphaFoldDB" id="A0A7Y6JY61"/>
<protein>
    <submittedName>
        <fullName evidence="1">DUF4214 domain-containing protein</fullName>
    </submittedName>
</protein>
<name>A0A7Y6JY61_9BURK</name>
<organism evidence="1 2">
    <name type="scientific">Paraburkholderia youngii</name>
    <dbReference type="NCBI Taxonomy" id="2782701"/>
    <lineage>
        <taxon>Bacteria</taxon>
        <taxon>Pseudomonadati</taxon>
        <taxon>Pseudomonadota</taxon>
        <taxon>Betaproteobacteria</taxon>
        <taxon>Burkholderiales</taxon>
        <taxon>Burkholderiaceae</taxon>
        <taxon>Paraburkholderia</taxon>
    </lineage>
</organism>
<gene>
    <name evidence="1" type="ORF">G5S42_14775</name>
</gene>
<comment type="caution">
    <text evidence="1">The sequence shown here is derived from an EMBL/GenBank/DDBJ whole genome shotgun (WGS) entry which is preliminary data.</text>
</comment>
<reference evidence="1 2" key="1">
    <citation type="submission" date="2020-02" db="EMBL/GenBank/DDBJ databases">
        <title>Paraburkholderia simonii sp. nov. and Paraburkholderia youngii sp. nov. Brazilian and Mexican Mimosa-associated rhizobia.</title>
        <authorList>
            <person name="Mavima L."/>
            <person name="Beukes C.W."/>
            <person name="Chan W.Y."/>
            <person name="Palmer M."/>
            <person name="De Meyer S.E."/>
            <person name="James E.K."/>
            <person name="Venter S.N."/>
            <person name="Steenkamp E.T."/>
        </authorList>
    </citation>
    <scope>NUCLEOTIDE SEQUENCE [LARGE SCALE GENOMIC DNA]</scope>
    <source>
        <strain evidence="1 2">JPY169</strain>
    </source>
</reference>
<evidence type="ECO:0000313" key="1">
    <source>
        <dbReference type="EMBL" id="NUY00926.1"/>
    </source>
</evidence>
<proteinExistence type="predicted"/>
<sequence>MAAAQYYEEVQQAYLAYYGRPADPAGQEYWAMRLDNAGGNLSSIINEFGTSTESTALYGGSNLAAQITAIYQTLFGRAPDAEGLNFYQHGINTGEFTLASVALNIYYGATGTDKAQLDAKQAYADAFTNALSASVSAQIAYSGKTASDNARAAVAAVTDTASEGTAVGNLESTLANINAGAVGQTVTLTTGADNFTLTGSNNVVNGVLNDASVTGNAAATLTPLDKISGTGTGNVLNLVDLQAGGTALATGISVSGVQTVNVTASGASGADNFSNFTGLTQLNVTEAGGAAGTTAAATTAVTLTDSAAAASTINVQGGSNVAVTANGVTAAGTINVGTTTQAAGTVSVTENMLATQTGLHTADAINVTGGTSVTVTANLNEKAGAGNTVTGGVISVTGGSATTTVTVNQTAAATAANAQLAVAGVSQTVGATPAAPGVQAVTATTQTPAELASAAVAGVVDGQVIVQDANYGTQLANTITSVSLANFGNNSQINDNALTSLSLTGGTGTLTLTNGATTPTNTTLALSLDGVGTSAAGVTFADANGEVKTLNVTTATADSYLTVTDAHLQSLNISGTNTLHLSTVPATVTTIAVSGAAGFNDGGTLAADAALTSFTTTSSGKIVATLDDTKQSFVGSTGQDVITISADATKAITGGSATNNEVIFNKAATTFNATAADLTNTNVTGFSVFGLGANSSGTWDLSKFNSGFNAIDVTAGNTAANVANTIVNAATGTSLSIDGSGTDTGSVSLSYVDTTGATDTTNLTIGSATAAGLSIASVTLADANGVGVNTVNVTTLGTDINNAGGATDTIGALNDNGLSVLNVSGTAGLSITALDETAHQATAFTINSTESGQNGTTIGTLTDINLGNLTFTGTANADVGQLVVAGGSVTNLTITNSGTGMATVGDGTAFTDAALTKLTLNGNVNLTTGVLAATSGVTIAGSTDNAHVTLNLAGATTGTDSISLGNANNSIIDTSIGGTVNVTVGTGFNLIKLGDFGAAGTTTTGTYNVTLGAHTDTASLYDSIFVADTGSASVVATPTTVITGAVKGDVITTTDANALTVTTLTANQLSSLANAANLATAISQASAMTVGAHGVDSFVYGGNTYVVENVAAGTAAATSTVLELAGVHTISSTGNAAGAFHVAS</sequence>
<accession>A0A7Y6JY61</accession>
<dbReference type="RefSeq" id="WP_176107381.1">
    <property type="nucleotide sequence ID" value="NZ_JAALDK010000001.1"/>
</dbReference>
<dbReference type="EMBL" id="JAALDK010000001">
    <property type="protein sequence ID" value="NUY00926.1"/>
    <property type="molecule type" value="Genomic_DNA"/>
</dbReference>